<dbReference type="NCBIfam" id="TIGR03467">
    <property type="entry name" value="HpnE"/>
    <property type="match status" value="1"/>
</dbReference>
<comment type="caution">
    <text evidence="1">The sequence shown here is derived from an EMBL/GenBank/DDBJ whole genome shotgun (WGS) entry which is preliminary data.</text>
</comment>
<organism evidence="1 2">
    <name type="scientific">Komagataeibacter xylinus</name>
    <name type="common">Gluconacetobacter xylinus</name>
    <dbReference type="NCBI Taxonomy" id="28448"/>
    <lineage>
        <taxon>Bacteria</taxon>
        <taxon>Pseudomonadati</taxon>
        <taxon>Pseudomonadota</taxon>
        <taxon>Alphaproteobacteria</taxon>
        <taxon>Acetobacterales</taxon>
        <taxon>Acetobacteraceae</taxon>
        <taxon>Komagataeibacter</taxon>
    </lineage>
</organism>
<proteinExistence type="predicted"/>
<dbReference type="Gene3D" id="3.50.50.60">
    <property type="entry name" value="FAD/NAD(P)-binding domain"/>
    <property type="match status" value="2"/>
</dbReference>
<dbReference type="STRING" id="1220579.GCA_001571345_01652"/>
<dbReference type="AlphaFoldDB" id="A0A318PJD5"/>
<dbReference type="Gene3D" id="3.90.660.10">
    <property type="match status" value="1"/>
</dbReference>
<keyword evidence="2" id="KW-1185">Reference proteome</keyword>
<reference evidence="1 2" key="1">
    <citation type="submission" date="2017-07" db="EMBL/GenBank/DDBJ databases">
        <title>A draft genome sequence of Komagataeibacter xylinus LMG 1515.</title>
        <authorList>
            <person name="Skraban J."/>
            <person name="Cleenwerck I."/>
            <person name="Vandamme P."/>
            <person name="Trcek J."/>
        </authorList>
    </citation>
    <scope>NUCLEOTIDE SEQUENCE [LARGE SCALE GENOMIC DNA]</scope>
    <source>
        <strain evidence="1 2">LMG 1515</strain>
    </source>
</reference>
<protein>
    <submittedName>
        <fullName evidence="1">Uncharacterized protein</fullName>
    </submittedName>
</protein>
<dbReference type="Pfam" id="PF01593">
    <property type="entry name" value="Amino_oxidase"/>
    <property type="match status" value="1"/>
</dbReference>
<sequence>MAGHVHIIGGGLAGLSAAVELAGGSEQVTVYEAGPACGGRARSYHDRHLDCRIDNGNHLLLSGNPAVYRYLGLIGAQDTLVGPKRPVFPFIDLTDRLRWTLDLSRGRVPLWVLSKRRRVPGMRLAELRGLLALMEATPDMVVADCLPAGSLSRRLLAPFAISVLNTMPDTGSAALLGAVVKESLARGGRNCLPRFPAIGLSESFVDPALAHLAVLGAQVRTGSRVSAVEFTRGGPVTALQLGAERIEISPDDTVIMAVPAPVASGLLADLPGFGAPDAFEAILNVHFLLPSAPVLTGGLAQAHFIGVVGGISEWVFAKDRILSVTVSAANRYADRDLDELAPLIWNEVRAAIDPAATAPLPVAMPPLRIVREKRATFAATPAQDRLRPGTHTMVPNLLLAGDWTATGLPATIEGAIRSGAAAARAVHARKGTPGRPG</sequence>
<name>A0A318PJD5_KOMXY</name>
<dbReference type="EMBL" id="NKUC01000008">
    <property type="protein sequence ID" value="PYD57534.1"/>
    <property type="molecule type" value="Genomic_DNA"/>
</dbReference>
<dbReference type="PANTHER" id="PTHR42923">
    <property type="entry name" value="PROTOPORPHYRINOGEN OXIDASE"/>
    <property type="match status" value="1"/>
</dbReference>
<dbReference type="OrthoDB" id="7849608at2"/>
<evidence type="ECO:0000313" key="2">
    <source>
        <dbReference type="Proteomes" id="UP000248257"/>
    </source>
</evidence>
<dbReference type="RefSeq" id="WP_061273917.1">
    <property type="nucleotide sequence ID" value="NZ_CBCRXN010000025.1"/>
</dbReference>
<dbReference type="InterPro" id="IPR036188">
    <property type="entry name" value="FAD/NAD-bd_sf"/>
</dbReference>
<evidence type="ECO:0000313" key="1">
    <source>
        <dbReference type="EMBL" id="PYD57534.1"/>
    </source>
</evidence>
<dbReference type="PANTHER" id="PTHR42923:SF47">
    <property type="entry name" value="BLR3003 PROTEIN"/>
    <property type="match status" value="1"/>
</dbReference>
<dbReference type="GO" id="GO:0016491">
    <property type="term" value="F:oxidoreductase activity"/>
    <property type="evidence" value="ECO:0007669"/>
    <property type="project" value="InterPro"/>
</dbReference>
<dbReference type="SUPFAM" id="SSF51905">
    <property type="entry name" value="FAD/NAD(P)-binding domain"/>
    <property type="match status" value="1"/>
</dbReference>
<gene>
    <name evidence="1" type="ORF">CFR75_05710</name>
</gene>
<dbReference type="InterPro" id="IPR002937">
    <property type="entry name" value="Amino_oxidase"/>
</dbReference>
<accession>A0A318PJD5</accession>
<dbReference type="Proteomes" id="UP000248257">
    <property type="component" value="Unassembled WGS sequence"/>
</dbReference>
<dbReference type="InterPro" id="IPR017830">
    <property type="entry name" value="SQase_HpnE"/>
</dbReference>
<dbReference type="InterPro" id="IPR050464">
    <property type="entry name" value="Zeta_carotene_desat/Oxidored"/>
</dbReference>